<sequence length="69" mass="7236">MSSQPHFIAYSVKERDGKAIWTKIGAGFLHQKSGCTIQLDALPLGDRIVLLEPKDDKAGSTAAGNGGAP</sequence>
<gene>
    <name evidence="1" type="ORF">GCM10007857_32440</name>
</gene>
<name>A0ABQ6AWL2_9BRAD</name>
<evidence type="ECO:0000313" key="2">
    <source>
        <dbReference type="Proteomes" id="UP001156905"/>
    </source>
</evidence>
<dbReference type="Proteomes" id="UP001156905">
    <property type="component" value="Unassembled WGS sequence"/>
</dbReference>
<protein>
    <submittedName>
        <fullName evidence="1">Uncharacterized protein</fullName>
    </submittedName>
</protein>
<dbReference type="RefSeq" id="WP_284267049.1">
    <property type="nucleotide sequence ID" value="NZ_BSOW01000010.1"/>
</dbReference>
<keyword evidence="2" id="KW-1185">Reference proteome</keyword>
<dbReference type="EMBL" id="BSOW01000010">
    <property type="protein sequence ID" value="GLR86533.1"/>
    <property type="molecule type" value="Genomic_DNA"/>
</dbReference>
<organism evidence="1 2">
    <name type="scientific">Bradyrhizobium iriomotense</name>
    <dbReference type="NCBI Taxonomy" id="441950"/>
    <lineage>
        <taxon>Bacteria</taxon>
        <taxon>Pseudomonadati</taxon>
        <taxon>Pseudomonadota</taxon>
        <taxon>Alphaproteobacteria</taxon>
        <taxon>Hyphomicrobiales</taxon>
        <taxon>Nitrobacteraceae</taxon>
        <taxon>Bradyrhizobium</taxon>
    </lineage>
</organism>
<accession>A0ABQ6AWL2</accession>
<evidence type="ECO:0000313" key="1">
    <source>
        <dbReference type="EMBL" id="GLR86533.1"/>
    </source>
</evidence>
<comment type="caution">
    <text evidence="1">The sequence shown here is derived from an EMBL/GenBank/DDBJ whole genome shotgun (WGS) entry which is preliminary data.</text>
</comment>
<proteinExistence type="predicted"/>
<reference evidence="2" key="1">
    <citation type="journal article" date="2019" name="Int. J. Syst. Evol. Microbiol.">
        <title>The Global Catalogue of Microorganisms (GCM) 10K type strain sequencing project: providing services to taxonomists for standard genome sequencing and annotation.</title>
        <authorList>
            <consortium name="The Broad Institute Genomics Platform"/>
            <consortium name="The Broad Institute Genome Sequencing Center for Infectious Disease"/>
            <person name="Wu L."/>
            <person name="Ma J."/>
        </authorList>
    </citation>
    <scope>NUCLEOTIDE SEQUENCE [LARGE SCALE GENOMIC DNA]</scope>
    <source>
        <strain evidence="2">NBRC 102520</strain>
    </source>
</reference>